<feature type="region of interest" description="Disordered" evidence="5">
    <location>
        <begin position="1"/>
        <end position="151"/>
    </location>
</feature>
<organism evidence="7 8">
    <name type="scientific">Musa balbisiana</name>
    <name type="common">Banana</name>
    <dbReference type="NCBI Taxonomy" id="52838"/>
    <lineage>
        <taxon>Eukaryota</taxon>
        <taxon>Viridiplantae</taxon>
        <taxon>Streptophyta</taxon>
        <taxon>Embryophyta</taxon>
        <taxon>Tracheophyta</taxon>
        <taxon>Spermatophyta</taxon>
        <taxon>Magnoliopsida</taxon>
        <taxon>Liliopsida</taxon>
        <taxon>Zingiberales</taxon>
        <taxon>Musaceae</taxon>
        <taxon>Musa</taxon>
    </lineage>
</organism>
<keyword evidence="2 4" id="KW-0863">Zinc-finger</keyword>
<feature type="region of interest" description="Disordered" evidence="5">
    <location>
        <begin position="228"/>
        <end position="251"/>
    </location>
</feature>
<proteinExistence type="predicted"/>
<feature type="zinc finger region" description="C3H1-type" evidence="4">
    <location>
        <begin position="197"/>
        <end position="224"/>
    </location>
</feature>
<dbReference type="Pfam" id="PF00642">
    <property type="entry name" value="zf-CCCH"/>
    <property type="match status" value="1"/>
</dbReference>
<dbReference type="InterPro" id="IPR052650">
    <property type="entry name" value="Zinc_finger_CCCH"/>
</dbReference>
<protein>
    <recommendedName>
        <fullName evidence="6">C3H1-type domain-containing protein</fullName>
    </recommendedName>
</protein>
<evidence type="ECO:0000256" key="5">
    <source>
        <dbReference type="SAM" id="MobiDB-lite"/>
    </source>
</evidence>
<dbReference type="PANTHER" id="PTHR36886:SF3">
    <property type="entry name" value="PROTEIN FRIGIDA-ESSENTIAL 1"/>
    <property type="match status" value="1"/>
</dbReference>
<dbReference type="SUPFAM" id="SSF90229">
    <property type="entry name" value="CCCH zinc finger"/>
    <property type="match status" value="1"/>
</dbReference>
<feature type="compositionally biased region" description="Acidic residues" evidence="5">
    <location>
        <begin position="27"/>
        <end position="87"/>
    </location>
</feature>
<dbReference type="InterPro" id="IPR036855">
    <property type="entry name" value="Znf_CCCH_sf"/>
</dbReference>
<keyword evidence="3 4" id="KW-0862">Zinc</keyword>
<dbReference type="PANTHER" id="PTHR36886">
    <property type="entry name" value="PROTEIN FRIGIDA-ESSENTIAL 1"/>
    <property type="match status" value="1"/>
</dbReference>
<feature type="compositionally biased region" description="Basic and acidic residues" evidence="5">
    <location>
        <begin position="102"/>
        <end position="114"/>
    </location>
</feature>
<dbReference type="InterPro" id="IPR000571">
    <property type="entry name" value="Znf_CCCH"/>
</dbReference>
<feature type="domain" description="C3H1-type" evidence="6">
    <location>
        <begin position="197"/>
        <end position="224"/>
    </location>
</feature>
<evidence type="ECO:0000256" key="4">
    <source>
        <dbReference type="PROSITE-ProRule" id="PRU00723"/>
    </source>
</evidence>
<dbReference type="PROSITE" id="PS50103">
    <property type="entry name" value="ZF_C3H1"/>
    <property type="match status" value="1"/>
</dbReference>
<feature type="compositionally biased region" description="Basic and acidic residues" evidence="5">
    <location>
        <begin position="233"/>
        <end position="251"/>
    </location>
</feature>
<dbReference type="AlphaFoldDB" id="A0A4S8KI06"/>
<evidence type="ECO:0000313" key="8">
    <source>
        <dbReference type="Proteomes" id="UP000317650"/>
    </source>
</evidence>
<feature type="compositionally biased region" description="Polar residues" evidence="5">
    <location>
        <begin position="140"/>
        <end position="151"/>
    </location>
</feature>
<keyword evidence="1 4" id="KW-0479">Metal-binding</keyword>
<feature type="region of interest" description="Disordered" evidence="5">
    <location>
        <begin position="173"/>
        <end position="192"/>
    </location>
</feature>
<feature type="compositionally biased region" description="Polar residues" evidence="5">
    <location>
        <begin position="115"/>
        <end position="130"/>
    </location>
</feature>
<dbReference type="Gene3D" id="4.10.1000.10">
    <property type="entry name" value="Zinc finger, CCCH-type"/>
    <property type="match status" value="1"/>
</dbReference>
<comment type="caution">
    <text evidence="7">The sequence shown here is derived from an EMBL/GenBank/DDBJ whole genome shotgun (WGS) entry which is preliminary data.</text>
</comment>
<reference evidence="7 8" key="1">
    <citation type="journal article" date="2019" name="Nat. Plants">
        <title>Genome sequencing of Musa balbisiana reveals subgenome evolution and function divergence in polyploid bananas.</title>
        <authorList>
            <person name="Yao X."/>
        </authorList>
    </citation>
    <scope>NUCLEOTIDE SEQUENCE [LARGE SCALE GENOMIC DNA]</scope>
    <source>
        <strain evidence="8">cv. DH-PKW</strain>
        <tissue evidence="7">Leaves</tissue>
    </source>
</reference>
<evidence type="ECO:0000256" key="1">
    <source>
        <dbReference type="ARBA" id="ARBA00022723"/>
    </source>
</evidence>
<dbReference type="GO" id="GO:0008270">
    <property type="term" value="F:zinc ion binding"/>
    <property type="evidence" value="ECO:0007669"/>
    <property type="project" value="UniProtKB-KW"/>
</dbReference>
<gene>
    <name evidence="7" type="ORF">C4D60_Mb04t39740</name>
</gene>
<sequence>MPKPSATPISDSSLEPQEEGDSRAAAGDDDGYEFLGEDQGEDDREDEEEEVEEAEDEDEEEGDMAEGEVEEEEEGDDGELEVVEEEAAMAGADLSNEDDDDISKKHEDHCKELKSVSSSPARSYINSSNSHVKDVRGGNLDNNPPSESYITKASEISDGGARYYLIYDNPSVSFSQETPQRRPRSLSPSTELEGVNKKPAVICNFFARGWCIKGNSCRFLHKKEGAGCTSQVAKEDRTTSGDPVDRKGSPEKFEISSKSASIDSVGLTIVENSRKSDVSPSALVRTYGGEIHGSSQIRDDNNLLASNTYPKECFQGNVPLTDRTSHLAVDGLRQKTLFQEGNQRTYGLKHNLDSIGDRRSSSGEFLSRDYSGERKIYKEVPGGESLSDGSFSRASSFTKNPLTSRYDYVCGRSFTTTDVYRGCNNTYSYEKIPDSFAIRYQQGHFPPYDSYDSCLTSSVSSSFKNSLHLFCGSPSIESVHPYAQARTRLAHGSPPLDAKQEDICRTLDYGRGVGATTSGQQSIAGDILMFSDQKSELQENTWEPSIPFRSSFCSARAFKSSSEIQYDPLVDSIEPPKVGLLASASPRGITNSVTSQHIVGYPILGDIAPEYNVKKSFNASTPAYESMLDNKKSQHEICGYTNVMAPTPVAVDGGDNITTKGESRVHHLTDVAHVDETDLVHNMSKVDEGKENKESKAVKNFRTALVDFLKELLKPVWKEGHLSKDAHKMIVRKASEKVLSALQPHQIPSDTESINHYLSISKPKLLKLVEGYVNKYSKS</sequence>
<dbReference type="STRING" id="52838.A0A4S8KI06"/>
<evidence type="ECO:0000256" key="2">
    <source>
        <dbReference type="ARBA" id="ARBA00022771"/>
    </source>
</evidence>
<name>A0A4S8KI06_MUSBA</name>
<dbReference type="EMBL" id="PYDT01000001">
    <property type="protein sequence ID" value="THU75042.1"/>
    <property type="molecule type" value="Genomic_DNA"/>
</dbReference>
<keyword evidence="8" id="KW-1185">Reference proteome</keyword>
<evidence type="ECO:0000313" key="7">
    <source>
        <dbReference type="EMBL" id="THU75042.1"/>
    </source>
</evidence>
<accession>A0A4S8KI06</accession>
<evidence type="ECO:0000256" key="3">
    <source>
        <dbReference type="ARBA" id="ARBA00022833"/>
    </source>
</evidence>
<dbReference type="Proteomes" id="UP000317650">
    <property type="component" value="Chromosome 4"/>
</dbReference>
<evidence type="ECO:0000259" key="6">
    <source>
        <dbReference type="PROSITE" id="PS50103"/>
    </source>
</evidence>